<feature type="region of interest" description="Disordered" evidence="2">
    <location>
        <begin position="493"/>
        <end position="533"/>
    </location>
</feature>
<feature type="region of interest" description="Disordered" evidence="2">
    <location>
        <begin position="341"/>
        <end position="366"/>
    </location>
</feature>
<feature type="domain" description="Zn(2)-C6 fungal-type" evidence="3">
    <location>
        <begin position="111"/>
        <end position="141"/>
    </location>
</feature>
<evidence type="ECO:0000313" key="5">
    <source>
        <dbReference type="Proteomes" id="UP000245956"/>
    </source>
</evidence>
<dbReference type="Gene3D" id="4.10.240.10">
    <property type="entry name" value="Zn(2)-C6 fungal-type DNA-binding domain"/>
    <property type="match status" value="1"/>
</dbReference>
<organism evidence="4 5">
    <name type="scientific">Purpureocillium lilacinum</name>
    <name type="common">Paecilomyces lilacinus</name>
    <dbReference type="NCBI Taxonomy" id="33203"/>
    <lineage>
        <taxon>Eukaryota</taxon>
        <taxon>Fungi</taxon>
        <taxon>Dikarya</taxon>
        <taxon>Ascomycota</taxon>
        <taxon>Pezizomycotina</taxon>
        <taxon>Sordariomycetes</taxon>
        <taxon>Hypocreomycetidae</taxon>
        <taxon>Hypocreales</taxon>
        <taxon>Ophiocordycipitaceae</taxon>
        <taxon>Purpureocillium</taxon>
    </lineage>
</organism>
<dbReference type="InterPro" id="IPR053181">
    <property type="entry name" value="EcdB-like_regulator"/>
</dbReference>
<protein>
    <recommendedName>
        <fullName evidence="3">Zn(2)-C6 fungal-type domain-containing protein</fullName>
    </recommendedName>
</protein>
<name>A0A2U3E212_PURLI</name>
<feature type="region of interest" description="Disordered" evidence="2">
    <location>
        <begin position="176"/>
        <end position="206"/>
    </location>
</feature>
<accession>A0A2U3E212</accession>
<dbReference type="AlphaFoldDB" id="A0A2U3E212"/>
<feature type="compositionally biased region" description="Polar residues" evidence="2">
    <location>
        <begin position="183"/>
        <end position="192"/>
    </location>
</feature>
<gene>
    <name evidence="4" type="ORF">PCL_01632</name>
</gene>
<dbReference type="CDD" id="cd00067">
    <property type="entry name" value="GAL4"/>
    <property type="match status" value="1"/>
</dbReference>
<evidence type="ECO:0000313" key="4">
    <source>
        <dbReference type="EMBL" id="PWI68543.1"/>
    </source>
</evidence>
<evidence type="ECO:0000259" key="3">
    <source>
        <dbReference type="PROSITE" id="PS50048"/>
    </source>
</evidence>
<dbReference type="InterPro" id="IPR036864">
    <property type="entry name" value="Zn2-C6_fun-type_DNA-bd_sf"/>
</dbReference>
<dbReference type="GO" id="GO:0000981">
    <property type="term" value="F:DNA-binding transcription factor activity, RNA polymerase II-specific"/>
    <property type="evidence" value="ECO:0007669"/>
    <property type="project" value="InterPro"/>
</dbReference>
<dbReference type="SMART" id="SM00066">
    <property type="entry name" value="GAL4"/>
    <property type="match status" value="1"/>
</dbReference>
<dbReference type="CDD" id="cd12148">
    <property type="entry name" value="fungal_TF_MHR"/>
    <property type="match status" value="1"/>
</dbReference>
<comment type="caution">
    <text evidence="4">The sequence shown here is derived from an EMBL/GenBank/DDBJ whole genome shotgun (WGS) entry which is preliminary data.</text>
</comment>
<evidence type="ECO:0000256" key="1">
    <source>
        <dbReference type="ARBA" id="ARBA00023242"/>
    </source>
</evidence>
<dbReference type="InterPro" id="IPR001138">
    <property type="entry name" value="Zn2Cys6_DnaBD"/>
</dbReference>
<dbReference type="Pfam" id="PF00172">
    <property type="entry name" value="Zn_clus"/>
    <property type="match status" value="1"/>
</dbReference>
<proteinExistence type="predicted"/>
<feature type="region of interest" description="Disordered" evidence="2">
    <location>
        <begin position="55"/>
        <end position="105"/>
    </location>
</feature>
<dbReference type="PANTHER" id="PTHR47785:SF5">
    <property type="entry name" value="ZN(II)2CYS6 TRANSCRIPTION FACTOR (EUROFUNG)"/>
    <property type="match status" value="1"/>
</dbReference>
<sequence>MAAAGATQARFWAIPVTFRNRISIPGSPRRKGGCCVAVPGLSFRHFIHSISHAQIPAGISPPSMRGEARDDQSGDEGGAGVGERPAKRQRQAGGNDTAAVASGAPHRRQAACQPCRLRKVKCDKKRPSCGICTVSGQDCEYIGDQTDKLSLETATATLLDRFEQLQREFEAVKRALHAREQPTPKQTASFPVTSEDRSQSAQLPPRLSTVEASRDFLQIPPHRASADTVLRWEVFQDKYPPNALIGGLFTPDQTESGSADTPSSDLIINASGLTPLEDEHIPSLIDRFLQNVHTKNPILDVEALIKHGRRCADQGIGWDGRSCLVLLACALGAVAKPFGRSVPPTPSSLSTGSDDAARHGPQKASSRRYAKELQLGDSCFTLACRRLGSLKYSMLGAQCHFFAGVYLMYTLRPILSWHYFLHASIFCQVHLRMTHGILGDFTEVLSAPSRHSSSTDRKSRRLEQSLYWSCFKSECEFRVELPLQQSEISLGEYPDLFPSPPSPIPTDGKDFGAESPHQTSPTAGSLGGAGPYESRASVTDEAVELRKHAVRLCNEEESWYYYMTEIALRRIGNRIINTFFRQERSTWAYIKPLLRMAQEFEAQVSSWSAHLPPAMQHYETTFIIRAPHLNWSEAGGSHASRELSWAIDNRLLEMQTWLYQPFLYYLVHFGSARAAGTSQQPRISSLLNPFSPPEHDSPQSMDSFNARAAVAGSALDGQDLAVLHSLIASGIECSLKTIDVRSRGHRHHGLWYDLRSIMCASLVLLAVVKSGNAAWIPGGTETLWGAAPSSDYWMGTQTPIGGKIAKVLAQFDFWAGEAPDLLRYKEVLETVVRDVRGS</sequence>
<dbReference type="PROSITE" id="PS00463">
    <property type="entry name" value="ZN2_CY6_FUNGAL_1"/>
    <property type="match status" value="1"/>
</dbReference>
<dbReference type="Proteomes" id="UP000245956">
    <property type="component" value="Unassembled WGS sequence"/>
</dbReference>
<dbReference type="PROSITE" id="PS50048">
    <property type="entry name" value="ZN2_CY6_FUNGAL_2"/>
    <property type="match status" value="1"/>
</dbReference>
<keyword evidence="1" id="KW-0539">Nucleus</keyword>
<dbReference type="GO" id="GO:0008270">
    <property type="term" value="F:zinc ion binding"/>
    <property type="evidence" value="ECO:0007669"/>
    <property type="project" value="InterPro"/>
</dbReference>
<dbReference type="SUPFAM" id="SSF57701">
    <property type="entry name" value="Zn2/Cys6 DNA-binding domain"/>
    <property type="match status" value="1"/>
</dbReference>
<dbReference type="PANTHER" id="PTHR47785">
    <property type="entry name" value="ZN(II)2CYS6 TRANSCRIPTION FACTOR (EUROFUNG)-RELATED-RELATED"/>
    <property type="match status" value="1"/>
</dbReference>
<dbReference type="EMBL" id="LCWV01000014">
    <property type="protein sequence ID" value="PWI68543.1"/>
    <property type="molecule type" value="Genomic_DNA"/>
</dbReference>
<reference evidence="4 5" key="1">
    <citation type="journal article" date="2016" name="Front. Microbiol.">
        <title>Genome and transcriptome sequences reveal the specific parasitism of the nematophagous Purpureocillium lilacinum 36-1.</title>
        <authorList>
            <person name="Xie J."/>
            <person name="Li S."/>
            <person name="Mo C."/>
            <person name="Xiao X."/>
            <person name="Peng D."/>
            <person name="Wang G."/>
            <person name="Xiao Y."/>
        </authorList>
    </citation>
    <scope>NUCLEOTIDE SEQUENCE [LARGE SCALE GENOMIC DNA]</scope>
    <source>
        <strain evidence="4 5">36-1</strain>
    </source>
</reference>
<evidence type="ECO:0000256" key="2">
    <source>
        <dbReference type="SAM" id="MobiDB-lite"/>
    </source>
</evidence>